<dbReference type="OrthoDB" id="294295at2759"/>
<proteinExistence type="inferred from homology"/>
<protein>
    <recommendedName>
        <fullName evidence="5">Ketoreductase domain-containing protein</fullName>
    </recommendedName>
</protein>
<dbReference type="SUPFAM" id="SSF52518">
    <property type="entry name" value="Thiamin diphosphate-binding fold (THDP-binding)"/>
    <property type="match status" value="1"/>
</dbReference>
<dbReference type="GO" id="GO:0009234">
    <property type="term" value="P:menaquinone biosynthetic process"/>
    <property type="evidence" value="ECO:0007669"/>
    <property type="project" value="InterPro"/>
</dbReference>
<sequence length="632" mass="69948">MKLLEGKTAIITGATRGIGKSIAQEFIKHGANVVFTYVASKDKADALEAELNQTGVAIAVQSSAEDFEAAQALIDLTVAKFGQIDIVINNAGITKDNLLMRMSVDDWKQVIDVNLSAVYNLTKAAMKPMLKQRSGSIINMSSVVGIKGNAGQANYAASKAGIIGFTKSVAIELGSRNIRCNAIAPGFIETEMTAALDQKVVEGWASAIPLKRGGQPLDVANACVFLSSDMSRSRNAPLNLAFHLDDFFTVHSIVDERSAGFVALGMAQQLKQPVAICCTSGSAAVNYYPAVVEAFYQNIPLVVITADRPADLVDQFEGQTIRQNGLFSNHVHNQTVLNENLDADSQDQLMDCLTHLYQHQGPVHINMPFTEPLYQQAISQTWTWETHSTLVNNDPMDDALKRIWQNSPKRLILLGMHPPSPTLDALIDYWLQDGRTVVLSETTSNGHHPLLIHGIDQCITNMDPLDLPLFYPDLVMTVGQNVISKRIKSFLRAAQPHHIWHIDRHWAPETYGLITHHWAYALEDIMDIWIHQMPITHGEYQSRWVNIQTLKIKKHRSFQTEFSDWQAIYALSQSIPADWQIQWGNSSIVRYAQLMQWPKSIVHYANRGVSGIDGSTSTAVGACMVSGQNTLL</sequence>
<keyword evidence="7" id="KW-1185">Reference proteome</keyword>
<dbReference type="InterPro" id="IPR004433">
    <property type="entry name" value="MenaQ_synth_MenD"/>
</dbReference>
<dbReference type="PANTHER" id="PTHR42760:SF40">
    <property type="entry name" value="3-OXOACYL-[ACYL-CARRIER-PROTEIN] REDUCTASE, CHLOROPLASTIC"/>
    <property type="match status" value="1"/>
</dbReference>
<evidence type="ECO:0000313" key="6">
    <source>
        <dbReference type="EMBL" id="CAD7285458.1"/>
    </source>
</evidence>
<evidence type="ECO:0000256" key="1">
    <source>
        <dbReference type="ARBA" id="ARBA00005194"/>
    </source>
</evidence>
<dbReference type="NCBIfam" id="NF009466">
    <property type="entry name" value="PRK12826.1-2"/>
    <property type="match status" value="1"/>
</dbReference>
<dbReference type="Pfam" id="PF13561">
    <property type="entry name" value="adh_short_C2"/>
    <property type="match status" value="1"/>
</dbReference>
<dbReference type="InterPro" id="IPR036291">
    <property type="entry name" value="NAD(P)-bd_dom_sf"/>
</dbReference>
<dbReference type="CDD" id="cd07037">
    <property type="entry name" value="TPP_PYR_MenD"/>
    <property type="match status" value="1"/>
</dbReference>
<dbReference type="PROSITE" id="PS00061">
    <property type="entry name" value="ADH_SHORT"/>
    <property type="match status" value="1"/>
</dbReference>
<dbReference type="InterPro" id="IPR029061">
    <property type="entry name" value="THDP-binding"/>
</dbReference>
<dbReference type="Gene3D" id="3.40.50.1220">
    <property type="entry name" value="TPP-binding domain"/>
    <property type="match status" value="1"/>
</dbReference>
<dbReference type="GO" id="GO:0070204">
    <property type="term" value="F:2-succinyl-5-enolpyruvyl-6-hydroxy-3-cyclohexene-1-carboxylic-acid synthase activity"/>
    <property type="evidence" value="ECO:0007669"/>
    <property type="project" value="InterPro"/>
</dbReference>
<dbReference type="AlphaFoldDB" id="A0A7R9C1D0"/>
<dbReference type="SMART" id="SM00822">
    <property type="entry name" value="PKS_KR"/>
    <property type="match status" value="1"/>
</dbReference>
<dbReference type="InterPro" id="IPR057326">
    <property type="entry name" value="KR_dom"/>
</dbReference>
<comment type="similarity">
    <text evidence="2">Belongs to the short-chain dehydrogenases/reductases (SDR) family.</text>
</comment>
<dbReference type="PRINTS" id="PR00080">
    <property type="entry name" value="SDRFAMILY"/>
</dbReference>
<dbReference type="NCBIfam" id="TIGR00173">
    <property type="entry name" value="menD"/>
    <property type="match status" value="1"/>
</dbReference>
<dbReference type="SUPFAM" id="SSF51735">
    <property type="entry name" value="NAD(P)-binding Rossmann-fold domains"/>
    <property type="match status" value="1"/>
</dbReference>
<feature type="domain" description="Ketoreductase" evidence="5">
    <location>
        <begin position="7"/>
        <end position="177"/>
    </location>
</feature>
<name>A0A7R9C1D0_9CRUS</name>
<dbReference type="GO" id="GO:0030497">
    <property type="term" value="P:fatty acid elongation"/>
    <property type="evidence" value="ECO:0007669"/>
    <property type="project" value="TreeGrafter"/>
</dbReference>
<feature type="non-terminal residue" evidence="6">
    <location>
        <position position="1"/>
    </location>
</feature>
<dbReference type="Gene3D" id="3.40.50.720">
    <property type="entry name" value="NAD(P)-binding Rossmann-like Domain"/>
    <property type="match status" value="1"/>
</dbReference>
<dbReference type="Pfam" id="PF02776">
    <property type="entry name" value="TPP_enzyme_N"/>
    <property type="match status" value="1"/>
</dbReference>
<reference evidence="6" key="1">
    <citation type="submission" date="2020-11" db="EMBL/GenBank/DDBJ databases">
        <authorList>
            <person name="Tran Van P."/>
        </authorList>
    </citation>
    <scope>NUCLEOTIDE SEQUENCE</scope>
</reference>
<dbReference type="EMBL" id="CAJPEX010015029">
    <property type="protein sequence ID" value="CAG0925610.1"/>
    <property type="molecule type" value="Genomic_DNA"/>
</dbReference>
<evidence type="ECO:0000259" key="5">
    <source>
        <dbReference type="SMART" id="SM00822"/>
    </source>
</evidence>
<keyword evidence="4" id="KW-0464">Manganese</keyword>
<dbReference type="NCBIfam" id="NF005559">
    <property type="entry name" value="PRK07231.1"/>
    <property type="match status" value="1"/>
</dbReference>
<dbReference type="InterPro" id="IPR002347">
    <property type="entry name" value="SDR_fam"/>
</dbReference>
<dbReference type="CDD" id="cd05333">
    <property type="entry name" value="BKR_SDR_c"/>
    <property type="match status" value="1"/>
</dbReference>
<dbReference type="InterPro" id="IPR020904">
    <property type="entry name" value="Sc_DH/Rdtase_CS"/>
</dbReference>
<dbReference type="EMBL" id="OA897066">
    <property type="protein sequence ID" value="CAD7285458.1"/>
    <property type="molecule type" value="Genomic_DNA"/>
</dbReference>
<evidence type="ECO:0000256" key="3">
    <source>
        <dbReference type="ARBA" id="ARBA00023002"/>
    </source>
</evidence>
<dbReference type="FunFam" id="3.40.50.720:FF:000173">
    <property type="entry name" value="3-oxoacyl-[acyl-carrier protein] reductase"/>
    <property type="match status" value="1"/>
</dbReference>
<dbReference type="PRINTS" id="PR00081">
    <property type="entry name" value="GDHRDH"/>
</dbReference>
<dbReference type="Gene3D" id="3.40.50.970">
    <property type="match status" value="2"/>
</dbReference>
<evidence type="ECO:0000256" key="2">
    <source>
        <dbReference type="ARBA" id="ARBA00006484"/>
    </source>
</evidence>
<evidence type="ECO:0000313" key="7">
    <source>
        <dbReference type="Proteomes" id="UP000678499"/>
    </source>
</evidence>
<dbReference type="PANTHER" id="PTHR42760">
    <property type="entry name" value="SHORT-CHAIN DEHYDROGENASES/REDUCTASES FAMILY MEMBER"/>
    <property type="match status" value="1"/>
</dbReference>
<comment type="pathway">
    <text evidence="1">Lipid metabolism; fatty acid biosynthesis.</text>
</comment>
<dbReference type="InterPro" id="IPR012001">
    <property type="entry name" value="Thiamin_PyroP_enz_TPP-bd_dom"/>
</dbReference>
<accession>A0A7R9C1D0</accession>
<dbReference type="Proteomes" id="UP000678499">
    <property type="component" value="Unassembled WGS sequence"/>
</dbReference>
<dbReference type="GO" id="GO:0030976">
    <property type="term" value="F:thiamine pyrophosphate binding"/>
    <property type="evidence" value="ECO:0007669"/>
    <property type="project" value="InterPro"/>
</dbReference>
<gene>
    <name evidence="6" type="ORF">NMOB1V02_LOCUS13060</name>
</gene>
<dbReference type="GO" id="GO:0016616">
    <property type="term" value="F:oxidoreductase activity, acting on the CH-OH group of donors, NAD or NADP as acceptor"/>
    <property type="evidence" value="ECO:0007669"/>
    <property type="project" value="TreeGrafter"/>
</dbReference>
<organism evidence="6">
    <name type="scientific">Notodromas monacha</name>
    <dbReference type="NCBI Taxonomy" id="399045"/>
    <lineage>
        <taxon>Eukaryota</taxon>
        <taxon>Metazoa</taxon>
        <taxon>Ecdysozoa</taxon>
        <taxon>Arthropoda</taxon>
        <taxon>Crustacea</taxon>
        <taxon>Oligostraca</taxon>
        <taxon>Ostracoda</taxon>
        <taxon>Podocopa</taxon>
        <taxon>Podocopida</taxon>
        <taxon>Cypridocopina</taxon>
        <taxon>Cypridoidea</taxon>
        <taxon>Cyprididae</taxon>
        <taxon>Notodromas</taxon>
    </lineage>
</organism>
<keyword evidence="3" id="KW-0560">Oxidoreductase</keyword>
<evidence type="ECO:0000256" key="4">
    <source>
        <dbReference type="ARBA" id="ARBA00023211"/>
    </source>
</evidence>